<protein>
    <submittedName>
        <fullName evidence="1">Uncharacterized protein</fullName>
    </submittedName>
</protein>
<proteinExistence type="predicted"/>
<dbReference type="Proteomes" id="UP001204562">
    <property type="component" value="Unassembled WGS sequence"/>
</dbReference>
<gene>
    <name evidence="1" type="ORF">NE579_07575</name>
</gene>
<dbReference type="RefSeq" id="WP_256303811.1">
    <property type="nucleotide sequence ID" value="NZ_JANFYS010000013.1"/>
</dbReference>
<evidence type="ECO:0000313" key="1">
    <source>
        <dbReference type="EMBL" id="MCQ4770321.1"/>
    </source>
</evidence>
<evidence type="ECO:0000313" key="2">
    <source>
        <dbReference type="Proteomes" id="UP001204562"/>
    </source>
</evidence>
<reference evidence="1" key="1">
    <citation type="submission" date="2022-06" db="EMBL/GenBank/DDBJ databases">
        <title>Isolation of gut microbiota from human fecal samples.</title>
        <authorList>
            <person name="Pamer E.G."/>
            <person name="Barat B."/>
            <person name="Waligurski E."/>
            <person name="Medina S."/>
            <person name="Paddock L."/>
            <person name="Mostad J."/>
        </authorList>
    </citation>
    <scope>NUCLEOTIDE SEQUENCE</scope>
    <source>
        <strain evidence="1">DFI.9.91</strain>
    </source>
</reference>
<dbReference type="EMBL" id="JANFYS010000013">
    <property type="protein sequence ID" value="MCQ4770321.1"/>
    <property type="molecule type" value="Genomic_DNA"/>
</dbReference>
<accession>A0AAW5JJF1</accession>
<dbReference type="AlphaFoldDB" id="A0AAW5JJF1"/>
<organism evidence="1 2">
    <name type="scientific">Intestinimonas massiliensis</name>
    <name type="common">ex Afouda et al. 2020</name>
    <dbReference type="NCBI Taxonomy" id="1673721"/>
    <lineage>
        <taxon>Bacteria</taxon>
        <taxon>Bacillati</taxon>
        <taxon>Bacillota</taxon>
        <taxon>Clostridia</taxon>
        <taxon>Eubacteriales</taxon>
        <taxon>Intestinimonas</taxon>
    </lineage>
</organism>
<sequence length="77" mass="8860">MTMRESLVKERNDALFSLDRKKIEAYCAKHGDTETAELPDELFWYCVYRAICAIKNAPEEKVHMARTWLAAHGVTEG</sequence>
<comment type="caution">
    <text evidence="1">The sequence shown here is derived from an EMBL/GenBank/DDBJ whole genome shotgun (WGS) entry which is preliminary data.</text>
</comment>
<name>A0AAW5JJF1_9FIRM</name>